<evidence type="ECO:0000259" key="5">
    <source>
        <dbReference type="PROSITE" id="PS51846"/>
    </source>
</evidence>
<keyword evidence="2 3" id="KW-0472">Membrane</keyword>
<dbReference type="SUPFAM" id="SSF54631">
    <property type="entry name" value="CBS-domain pair"/>
    <property type="match status" value="1"/>
</dbReference>
<evidence type="ECO:0000313" key="7">
    <source>
        <dbReference type="Proteomes" id="UP001221142"/>
    </source>
</evidence>
<dbReference type="GO" id="GO:0005737">
    <property type="term" value="C:cytoplasm"/>
    <property type="evidence" value="ECO:0007669"/>
    <property type="project" value="TreeGrafter"/>
</dbReference>
<keyword evidence="2 3" id="KW-1133">Transmembrane helix</keyword>
<dbReference type="InterPro" id="IPR046342">
    <property type="entry name" value="CBS_dom_sf"/>
</dbReference>
<comment type="caution">
    <text evidence="6">The sequence shown here is derived from an EMBL/GenBank/DDBJ whole genome shotgun (WGS) entry which is preliminary data.</text>
</comment>
<evidence type="ECO:0000256" key="4">
    <source>
        <dbReference type="SAM" id="SignalP"/>
    </source>
</evidence>
<gene>
    <name evidence="6" type="ORF">FB45DRAFT_987938</name>
</gene>
<keyword evidence="4" id="KW-0732">Signal</keyword>
<feature type="domain" description="CNNM transmembrane" evidence="5">
    <location>
        <begin position="1"/>
        <end position="170"/>
    </location>
</feature>
<dbReference type="InterPro" id="IPR045095">
    <property type="entry name" value="ACDP"/>
</dbReference>
<dbReference type="PANTHER" id="PTHR12064">
    <property type="entry name" value="METAL TRANSPORTER CNNM"/>
    <property type="match status" value="1"/>
</dbReference>
<dbReference type="PANTHER" id="PTHR12064:SF97">
    <property type="entry name" value="METAL TRANSPORTER CNNM-5"/>
    <property type="match status" value="1"/>
</dbReference>
<keyword evidence="7" id="KW-1185">Reference proteome</keyword>
<feature type="transmembrane region" description="Helical" evidence="3">
    <location>
        <begin position="81"/>
        <end position="102"/>
    </location>
</feature>
<proteinExistence type="predicted"/>
<dbReference type="InterPro" id="IPR002550">
    <property type="entry name" value="CNNM"/>
</dbReference>
<dbReference type="GO" id="GO:0016020">
    <property type="term" value="C:membrane"/>
    <property type="evidence" value="ECO:0007669"/>
    <property type="project" value="UniProtKB-UniRule"/>
</dbReference>
<accession>A0AAD7CBX0</accession>
<organism evidence="6 7">
    <name type="scientific">Roridomyces roridus</name>
    <dbReference type="NCBI Taxonomy" id="1738132"/>
    <lineage>
        <taxon>Eukaryota</taxon>
        <taxon>Fungi</taxon>
        <taxon>Dikarya</taxon>
        <taxon>Basidiomycota</taxon>
        <taxon>Agaricomycotina</taxon>
        <taxon>Agaricomycetes</taxon>
        <taxon>Agaricomycetidae</taxon>
        <taxon>Agaricales</taxon>
        <taxon>Marasmiineae</taxon>
        <taxon>Mycenaceae</taxon>
        <taxon>Roridomyces</taxon>
    </lineage>
</organism>
<evidence type="ECO:0000256" key="2">
    <source>
        <dbReference type="PROSITE-ProRule" id="PRU01193"/>
    </source>
</evidence>
<sequence>MFLVLLGGLFAGLTLALMGLDELHLKVLATSSQDPKEQQNATKVMKLLHKGRHWVLVVLLLCNVIINESLPIFLDSAIGGGIAAVALSTTAIVIFGVIPQAFSVRYGLVIGAFSAPFVTVLLYLFAPIAYPIAVLLDWVLGVHGMHTYNRSELKSLLKFHGQGGPLGGDEIRILNKVLDLGGRCVGEIMTPIHDLMTIPADGIYDEELIRKMTLSGSSHWFVHVPEHQDTVIGLLSIEKLLGYNPALRLPISHFPLSTLPEIAPTMDCVQALGYLQCGQTHLLIRNSFGTLGVITLAGMYVPLVLT</sequence>
<dbReference type="GO" id="GO:0030026">
    <property type="term" value="P:intracellular manganese ion homeostasis"/>
    <property type="evidence" value="ECO:0007669"/>
    <property type="project" value="TreeGrafter"/>
</dbReference>
<keyword evidence="2 3" id="KW-0812">Transmembrane</keyword>
<keyword evidence="1" id="KW-0677">Repeat</keyword>
<dbReference type="EMBL" id="JARKIF010000003">
    <property type="protein sequence ID" value="KAJ7644587.1"/>
    <property type="molecule type" value="Genomic_DNA"/>
</dbReference>
<evidence type="ECO:0000256" key="3">
    <source>
        <dbReference type="SAM" id="Phobius"/>
    </source>
</evidence>
<feature type="signal peptide" evidence="4">
    <location>
        <begin position="1"/>
        <end position="16"/>
    </location>
</feature>
<feature type="transmembrane region" description="Helical" evidence="3">
    <location>
        <begin position="108"/>
        <end position="140"/>
    </location>
</feature>
<feature type="transmembrane region" description="Helical" evidence="3">
    <location>
        <begin position="53"/>
        <end position="74"/>
    </location>
</feature>
<dbReference type="PROSITE" id="PS51846">
    <property type="entry name" value="CNNM"/>
    <property type="match status" value="1"/>
</dbReference>
<feature type="transmembrane region" description="Helical" evidence="3">
    <location>
        <begin position="288"/>
        <end position="305"/>
    </location>
</feature>
<dbReference type="Proteomes" id="UP001221142">
    <property type="component" value="Unassembled WGS sequence"/>
</dbReference>
<dbReference type="GO" id="GO:0010960">
    <property type="term" value="P:magnesium ion homeostasis"/>
    <property type="evidence" value="ECO:0007669"/>
    <property type="project" value="InterPro"/>
</dbReference>
<dbReference type="Pfam" id="PF01595">
    <property type="entry name" value="CNNM"/>
    <property type="match status" value="1"/>
</dbReference>
<evidence type="ECO:0000256" key="1">
    <source>
        <dbReference type="ARBA" id="ARBA00022737"/>
    </source>
</evidence>
<protein>
    <recommendedName>
        <fullName evidence="5">CNNM transmembrane domain-containing protein</fullName>
    </recommendedName>
</protein>
<name>A0AAD7CBX0_9AGAR</name>
<evidence type="ECO:0000313" key="6">
    <source>
        <dbReference type="EMBL" id="KAJ7644587.1"/>
    </source>
</evidence>
<dbReference type="AlphaFoldDB" id="A0AAD7CBX0"/>
<feature type="chain" id="PRO_5042116802" description="CNNM transmembrane domain-containing protein" evidence="4">
    <location>
        <begin position="17"/>
        <end position="306"/>
    </location>
</feature>
<reference evidence="6" key="1">
    <citation type="submission" date="2023-03" db="EMBL/GenBank/DDBJ databases">
        <title>Massive genome expansion in bonnet fungi (Mycena s.s.) driven by repeated elements and novel gene families across ecological guilds.</title>
        <authorList>
            <consortium name="Lawrence Berkeley National Laboratory"/>
            <person name="Harder C.B."/>
            <person name="Miyauchi S."/>
            <person name="Viragh M."/>
            <person name="Kuo A."/>
            <person name="Thoen E."/>
            <person name="Andreopoulos B."/>
            <person name="Lu D."/>
            <person name="Skrede I."/>
            <person name="Drula E."/>
            <person name="Henrissat B."/>
            <person name="Morin E."/>
            <person name="Kohler A."/>
            <person name="Barry K."/>
            <person name="LaButti K."/>
            <person name="Morin E."/>
            <person name="Salamov A."/>
            <person name="Lipzen A."/>
            <person name="Mereny Z."/>
            <person name="Hegedus B."/>
            <person name="Baldrian P."/>
            <person name="Stursova M."/>
            <person name="Weitz H."/>
            <person name="Taylor A."/>
            <person name="Grigoriev I.V."/>
            <person name="Nagy L.G."/>
            <person name="Martin F."/>
            <person name="Kauserud H."/>
        </authorList>
    </citation>
    <scope>NUCLEOTIDE SEQUENCE</scope>
    <source>
        <strain evidence="6">9284</strain>
    </source>
</reference>
<dbReference type="Gene3D" id="3.10.580.10">
    <property type="entry name" value="CBS-domain"/>
    <property type="match status" value="1"/>
</dbReference>